<keyword evidence="5 8" id="KW-0812">Transmembrane</keyword>
<sequence length="357" mass="36087">MTSVRATGRLRAWLGGTPHWVTFLVLAVALVASALVSAAVGQLGVTLTDVVGTLLAGAGIDTAWAPADDITAQALWQIRFPRVAMSILVGTALALGGAAMQAVFGNPLAEPGVVGVSSGAALGAATVIVTGATVGVLGTAAAAFVGGVLTTILVYVMARANGRTEVVTLLLTGIAVQAFAGAGLAFAVFSSNTSAREQIVFWQLGSLNGARWTEVALVAVLTLAGLAALLGWARQFDLLALGERTAGHLGVRVERLRALSIVVIAVLTAGAVAFAGIIAFVGLVVPHLMRLLLGPSHRGLLVASALGGGVLLCVADIAARTLVTGADLPIGMLTSLIGGPFFFYLLRRARSSQGGWA</sequence>
<proteinExistence type="inferred from homology"/>
<evidence type="ECO:0000256" key="4">
    <source>
        <dbReference type="ARBA" id="ARBA00022475"/>
    </source>
</evidence>
<comment type="similarity">
    <text evidence="2">Belongs to the binding-protein-dependent transport system permease family. FecCD subfamily.</text>
</comment>
<dbReference type="Gene3D" id="1.10.3470.10">
    <property type="entry name" value="ABC transporter involved in vitamin B12 uptake, BtuC"/>
    <property type="match status" value="1"/>
</dbReference>
<gene>
    <name evidence="9" type="primary">hmuU</name>
    <name evidence="9" type="ORF">Lsed01_02045</name>
</gene>
<dbReference type="SUPFAM" id="SSF81345">
    <property type="entry name" value="ABC transporter involved in vitamin B12 uptake, BtuC"/>
    <property type="match status" value="1"/>
</dbReference>
<organism evidence="9 10">
    <name type="scientific">Demequina sediminis</name>
    <dbReference type="NCBI Taxonomy" id="1930058"/>
    <lineage>
        <taxon>Bacteria</taxon>
        <taxon>Bacillati</taxon>
        <taxon>Actinomycetota</taxon>
        <taxon>Actinomycetes</taxon>
        <taxon>Micrococcales</taxon>
        <taxon>Demequinaceae</taxon>
        <taxon>Demequina</taxon>
    </lineage>
</organism>
<keyword evidence="7 8" id="KW-0472">Membrane</keyword>
<dbReference type="InterPro" id="IPR037294">
    <property type="entry name" value="ABC_BtuC-like"/>
</dbReference>
<evidence type="ECO:0000256" key="1">
    <source>
        <dbReference type="ARBA" id="ARBA00004651"/>
    </source>
</evidence>
<keyword evidence="3" id="KW-0813">Transport</keyword>
<evidence type="ECO:0000256" key="7">
    <source>
        <dbReference type="ARBA" id="ARBA00023136"/>
    </source>
</evidence>
<feature type="transmembrane region" description="Helical" evidence="8">
    <location>
        <begin position="20"/>
        <end position="40"/>
    </location>
</feature>
<keyword evidence="4" id="KW-1003">Cell membrane</keyword>
<protein>
    <submittedName>
        <fullName evidence="9">Hemin transport system permease protein HmuU</fullName>
    </submittedName>
</protein>
<accession>A0ABP9WID2</accession>
<evidence type="ECO:0000256" key="6">
    <source>
        <dbReference type="ARBA" id="ARBA00022989"/>
    </source>
</evidence>
<feature type="transmembrane region" description="Helical" evidence="8">
    <location>
        <begin position="328"/>
        <end position="346"/>
    </location>
</feature>
<dbReference type="PANTHER" id="PTHR30472:SF25">
    <property type="entry name" value="ABC TRANSPORTER PERMEASE PROTEIN MJ0876-RELATED"/>
    <property type="match status" value="1"/>
</dbReference>
<reference evidence="9 10" key="1">
    <citation type="submission" date="2024-02" db="EMBL/GenBank/DDBJ databases">
        <title>Lysinimicrobium sediminis NBRC 112286.</title>
        <authorList>
            <person name="Ichikawa N."/>
            <person name="Katano-Makiyama Y."/>
            <person name="Hidaka K."/>
        </authorList>
    </citation>
    <scope>NUCLEOTIDE SEQUENCE [LARGE SCALE GENOMIC DNA]</scope>
    <source>
        <strain evidence="9 10">NBRC 112286</strain>
    </source>
</reference>
<feature type="transmembrane region" description="Helical" evidence="8">
    <location>
        <begin position="258"/>
        <end position="288"/>
    </location>
</feature>
<dbReference type="CDD" id="cd06550">
    <property type="entry name" value="TM_ABC_iron-siderophores_like"/>
    <property type="match status" value="1"/>
</dbReference>
<feature type="transmembrane region" description="Helical" evidence="8">
    <location>
        <begin position="83"/>
        <end position="105"/>
    </location>
</feature>
<feature type="transmembrane region" description="Helical" evidence="8">
    <location>
        <begin position="111"/>
        <end position="129"/>
    </location>
</feature>
<keyword evidence="10" id="KW-1185">Reference proteome</keyword>
<evidence type="ECO:0000256" key="2">
    <source>
        <dbReference type="ARBA" id="ARBA00007935"/>
    </source>
</evidence>
<keyword evidence="6 8" id="KW-1133">Transmembrane helix</keyword>
<evidence type="ECO:0000256" key="5">
    <source>
        <dbReference type="ARBA" id="ARBA00022692"/>
    </source>
</evidence>
<evidence type="ECO:0000313" key="10">
    <source>
        <dbReference type="Proteomes" id="UP001426770"/>
    </source>
</evidence>
<feature type="transmembrane region" description="Helical" evidence="8">
    <location>
        <begin position="169"/>
        <end position="191"/>
    </location>
</feature>
<name>A0ABP9WID2_9MICO</name>
<comment type="subcellular location">
    <subcellularLocation>
        <location evidence="1">Cell membrane</location>
        <topology evidence="1">Multi-pass membrane protein</topology>
    </subcellularLocation>
</comment>
<comment type="caution">
    <text evidence="9">The sequence shown here is derived from an EMBL/GenBank/DDBJ whole genome shotgun (WGS) entry which is preliminary data.</text>
</comment>
<evidence type="ECO:0000256" key="3">
    <source>
        <dbReference type="ARBA" id="ARBA00022448"/>
    </source>
</evidence>
<feature type="transmembrane region" description="Helical" evidence="8">
    <location>
        <begin position="136"/>
        <end position="157"/>
    </location>
</feature>
<dbReference type="Proteomes" id="UP001426770">
    <property type="component" value="Unassembled WGS sequence"/>
</dbReference>
<evidence type="ECO:0000256" key="8">
    <source>
        <dbReference type="SAM" id="Phobius"/>
    </source>
</evidence>
<dbReference type="EMBL" id="BAABRR010000011">
    <property type="protein sequence ID" value="GAA5519594.1"/>
    <property type="molecule type" value="Genomic_DNA"/>
</dbReference>
<evidence type="ECO:0000313" key="9">
    <source>
        <dbReference type="EMBL" id="GAA5519594.1"/>
    </source>
</evidence>
<dbReference type="PANTHER" id="PTHR30472">
    <property type="entry name" value="FERRIC ENTEROBACTIN TRANSPORT SYSTEM PERMEASE PROTEIN"/>
    <property type="match status" value="1"/>
</dbReference>
<dbReference type="InterPro" id="IPR000522">
    <property type="entry name" value="ABC_transptr_permease_BtuC"/>
</dbReference>
<feature type="transmembrane region" description="Helical" evidence="8">
    <location>
        <begin position="212"/>
        <end position="233"/>
    </location>
</feature>
<dbReference type="Pfam" id="PF01032">
    <property type="entry name" value="FecCD"/>
    <property type="match status" value="1"/>
</dbReference>
<feature type="transmembrane region" description="Helical" evidence="8">
    <location>
        <begin position="300"/>
        <end position="322"/>
    </location>
</feature>